<proteinExistence type="predicted"/>
<dbReference type="InterPro" id="IPR037401">
    <property type="entry name" value="SnoaL-like"/>
</dbReference>
<dbReference type="EMBL" id="KP737856">
    <property type="protein sequence ID" value="ALC74395.1"/>
    <property type="molecule type" value="Genomic_DNA"/>
</dbReference>
<dbReference type="CDD" id="cd00531">
    <property type="entry name" value="NTF2_like"/>
    <property type="match status" value="1"/>
</dbReference>
<dbReference type="Pfam" id="PF13577">
    <property type="entry name" value="SnoaL_4"/>
    <property type="match status" value="1"/>
</dbReference>
<name>A0A0M4F6J5_9ACTN</name>
<protein>
    <submittedName>
        <fullName evidence="3">Membrane protein</fullName>
    </submittedName>
</protein>
<dbReference type="InterPro" id="IPR032710">
    <property type="entry name" value="NTF2-like_dom_sf"/>
</dbReference>
<dbReference type="AlphaFoldDB" id="A0A0M4F6J5"/>
<sequence length="166" mass="18375">MTTAGAAPTQAEESALTQAPHKPEETAVSAALFAEIQQFYGGHMRAMDEGRVEDWTGDFMPDAVFATNARPEPQRGRAEIARNAEAAARQLQEKGILRRHCVTTLELQQASGLTLLAKTYALITKTVVGGRSELEFVCTCEDVLVRHEGRWFIRHRQVVRDDLPKG</sequence>
<reference evidence="3" key="1">
    <citation type="submission" date="2015-01" db="EMBL/GenBank/DDBJ databases">
        <authorList>
            <person name="Xiang T."/>
            <person name="Song Y."/>
            <person name="Huang L."/>
            <person name="Wang B."/>
            <person name="Wu P."/>
        </authorList>
    </citation>
    <scope>NUCLEOTIDE SEQUENCE</scope>
    <source>
        <strain evidence="3">CNQ431</strain>
    </source>
</reference>
<feature type="domain" description="SnoaL-like" evidence="2">
    <location>
        <begin position="34"/>
        <end position="156"/>
    </location>
</feature>
<evidence type="ECO:0000313" key="3">
    <source>
        <dbReference type="EMBL" id="ALC74395.1"/>
    </source>
</evidence>
<accession>A0A0M4F6J5</accession>
<organism evidence="3">
    <name type="scientific">Streptomyces sp. CNQ431</name>
    <dbReference type="NCBI Taxonomy" id="1571532"/>
    <lineage>
        <taxon>Bacteria</taxon>
        <taxon>Bacillati</taxon>
        <taxon>Actinomycetota</taxon>
        <taxon>Actinomycetes</taxon>
        <taxon>Kitasatosporales</taxon>
        <taxon>Streptomycetaceae</taxon>
        <taxon>Streptomyces</taxon>
    </lineage>
</organism>
<dbReference type="Gene3D" id="3.10.450.50">
    <property type="match status" value="1"/>
</dbReference>
<dbReference type="SUPFAM" id="SSF54427">
    <property type="entry name" value="NTF2-like"/>
    <property type="match status" value="1"/>
</dbReference>
<feature type="region of interest" description="Disordered" evidence="1">
    <location>
        <begin position="1"/>
        <end position="24"/>
    </location>
</feature>
<evidence type="ECO:0000256" key="1">
    <source>
        <dbReference type="SAM" id="MobiDB-lite"/>
    </source>
</evidence>
<gene>
    <name evidence="3" type="primary">enccG</name>
</gene>
<evidence type="ECO:0000259" key="2">
    <source>
        <dbReference type="Pfam" id="PF13577"/>
    </source>
</evidence>